<evidence type="ECO:0000313" key="2">
    <source>
        <dbReference type="Proteomes" id="UP001497535"/>
    </source>
</evidence>
<comment type="caution">
    <text evidence="1">The sequence shown here is derived from an EMBL/GenBank/DDBJ whole genome shotgun (WGS) entry which is preliminary data.</text>
</comment>
<gene>
    <name evidence="1" type="ORF">MENTE1834_LOCUS21991</name>
</gene>
<protein>
    <submittedName>
        <fullName evidence="1">Uncharacterized protein</fullName>
    </submittedName>
</protein>
<organism evidence="1 2">
    <name type="scientific">Meloidogyne enterolobii</name>
    <name type="common">Root-knot nematode worm</name>
    <name type="synonym">Meloidogyne mayaguensis</name>
    <dbReference type="NCBI Taxonomy" id="390850"/>
    <lineage>
        <taxon>Eukaryota</taxon>
        <taxon>Metazoa</taxon>
        <taxon>Ecdysozoa</taxon>
        <taxon>Nematoda</taxon>
        <taxon>Chromadorea</taxon>
        <taxon>Rhabditida</taxon>
        <taxon>Tylenchina</taxon>
        <taxon>Tylenchomorpha</taxon>
        <taxon>Tylenchoidea</taxon>
        <taxon>Meloidogynidae</taxon>
        <taxon>Meloidogyninae</taxon>
        <taxon>Meloidogyne</taxon>
    </lineage>
</organism>
<accession>A0ACB0Z8F1</accession>
<dbReference type="EMBL" id="CAVMJV010000027">
    <property type="protein sequence ID" value="CAK5075210.1"/>
    <property type="molecule type" value="Genomic_DNA"/>
</dbReference>
<evidence type="ECO:0000313" key="1">
    <source>
        <dbReference type="EMBL" id="CAK5075210.1"/>
    </source>
</evidence>
<keyword evidence="2" id="KW-1185">Reference proteome</keyword>
<name>A0ACB0Z8F1_MELEN</name>
<reference evidence="1" key="1">
    <citation type="submission" date="2023-11" db="EMBL/GenBank/DDBJ databases">
        <authorList>
            <person name="Poullet M."/>
        </authorList>
    </citation>
    <scope>NUCLEOTIDE SEQUENCE</scope>
    <source>
        <strain evidence="1">E1834</strain>
    </source>
</reference>
<sequence>MKEIELFKNTEDHLEEEEDNVQGLSAEEMRLFIQERLNKMLITLNFEGYQVILRKYLRIVKSRNEQILSDSQIDINSLLKNKNQNLEAFVNIVNNAIVPLLE</sequence>
<dbReference type="Proteomes" id="UP001497535">
    <property type="component" value="Unassembled WGS sequence"/>
</dbReference>
<proteinExistence type="predicted"/>